<dbReference type="KEGG" id="scb:SCAB_2771"/>
<accession>C9ZEM9</accession>
<evidence type="ECO:0000313" key="2">
    <source>
        <dbReference type="EMBL" id="CBG67488.1"/>
    </source>
</evidence>
<dbReference type="STRING" id="680198.SCAB_2771"/>
<feature type="region of interest" description="Disordered" evidence="1">
    <location>
        <begin position="1"/>
        <end position="58"/>
    </location>
</feature>
<evidence type="ECO:0000313" key="3">
    <source>
        <dbReference type="Proteomes" id="UP000001444"/>
    </source>
</evidence>
<gene>
    <name evidence="2" type="ordered locus">SCAB_2771</name>
</gene>
<name>C9ZEM9_STRSW</name>
<feature type="compositionally biased region" description="Low complexity" evidence="1">
    <location>
        <begin position="1"/>
        <end position="10"/>
    </location>
</feature>
<evidence type="ECO:0000256" key="1">
    <source>
        <dbReference type="SAM" id="MobiDB-lite"/>
    </source>
</evidence>
<dbReference type="Proteomes" id="UP000001444">
    <property type="component" value="Chromosome"/>
</dbReference>
<reference evidence="2 3" key="1">
    <citation type="journal article" date="2010" name="Mol. Plant Microbe Interact.">
        <title>Streptomyces scabies 87-22 contains a coronafacic acid-like biosynthetic cluster that contributes to plant-microbe interactions.</title>
        <authorList>
            <person name="Bignell D.R."/>
            <person name="Seipke R.F."/>
            <person name="Huguet-Tapia J.C."/>
            <person name="Chambers A.H."/>
            <person name="Parry R.J."/>
            <person name="Loria R."/>
        </authorList>
    </citation>
    <scope>NUCLEOTIDE SEQUENCE [LARGE SCALE GENOMIC DNA]</scope>
    <source>
        <strain evidence="2 3">87.22</strain>
    </source>
</reference>
<organism evidence="2 3">
    <name type="scientific">Streptomyces scabiei (strain 87.22)</name>
    <dbReference type="NCBI Taxonomy" id="680198"/>
    <lineage>
        <taxon>Bacteria</taxon>
        <taxon>Bacillati</taxon>
        <taxon>Actinomycetota</taxon>
        <taxon>Actinomycetes</taxon>
        <taxon>Kitasatosporales</taxon>
        <taxon>Streptomycetaceae</taxon>
        <taxon>Streptomyces</taxon>
    </lineage>
</organism>
<protein>
    <submittedName>
        <fullName evidence="2">Uncharacterized protein</fullName>
    </submittedName>
</protein>
<dbReference type="eggNOG" id="ENOG503268S">
    <property type="taxonomic scope" value="Bacteria"/>
</dbReference>
<keyword evidence="3" id="KW-1185">Reference proteome</keyword>
<dbReference type="HOGENOM" id="CLU_2262355_0_0_11"/>
<dbReference type="AlphaFoldDB" id="C9ZEM9"/>
<proteinExistence type="predicted"/>
<dbReference type="EMBL" id="FN554889">
    <property type="protein sequence ID" value="CBG67488.1"/>
    <property type="molecule type" value="Genomic_DNA"/>
</dbReference>
<sequence>MRPVGGLVQPLGGGGPDGCRMGAGRTGSQAGGMTHRARRKEPDTPLPPPADEPGHDVVPRGGDFLEFLGLVLGAGALVLLVVRPEIPEALVRALSSGTAGLVR</sequence>